<evidence type="ECO:0000313" key="6">
    <source>
        <dbReference type="Proteomes" id="UP000220914"/>
    </source>
</evidence>
<gene>
    <name evidence="5" type="ORF">CQY20_07095</name>
</gene>
<dbReference type="Pfam" id="PF00171">
    <property type="entry name" value="Aldedh"/>
    <property type="match status" value="1"/>
</dbReference>
<feature type="region of interest" description="Disordered" evidence="3">
    <location>
        <begin position="1"/>
        <end position="20"/>
    </location>
</feature>
<accession>A0A2A7NB55</accession>
<dbReference type="FunFam" id="3.40.605.10:FF:000007">
    <property type="entry name" value="NAD/NADP-dependent betaine aldehyde dehydrogenase"/>
    <property type="match status" value="1"/>
</dbReference>
<proteinExistence type="inferred from homology"/>
<dbReference type="InterPro" id="IPR016161">
    <property type="entry name" value="Ald_DH/histidinol_DH"/>
</dbReference>
<dbReference type="EMBL" id="PDCP01000009">
    <property type="protein sequence ID" value="PEG40688.1"/>
    <property type="molecule type" value="Genomic_DNA"/>
</dbReference>
<dbReference type="Gene3D" id="3.40.309.10">
    <property type="entry name" value="Aldehyde Dehydrogenase, Chain A, domain 2"/>
    <property type="match status" value="1"/>
</dbReference>
<dbReference type="AlphaFoldDB" id="A0A2A7NB55"/>
<dbReference type="SUPFAM" id="SSF53720">
    <property type="entry name" value="ALDH-like"/>
    <property type="match status" value="1"/>
</dbReference>
<comment type="similarity">
    <text evidence="1">Belongs to the aldehyde dehydrogenase family.</text>
</comment>
<dbReference type="InterPro" id="IPR015590">
    <property type="entry name" value="Aldehyde_DH_dom"/>
</dbReference>
<dbReference type="InterPro" id="IPR016162">
    <property type="entry name" value="Ald_DH_N"/>
</dbReference>
<evidence type="ECO:0000256" key="2">
    <source>
        <dbReference type="ARBA" id="ARBA00023002"/>
    </source>
</evidence>
<dbReference type="OrthoDB" id="6882680at2"/>
<organism evidence="5 6">
    <name type="scientific">Mycolicibacterium agri</name>
    <name type="common">Mycobacterium agri</name>
    <dbReference type="NCBI Taxonomy" id="36811"/>
    <lineage>
        <taxon>Bacteria</taxon>
        <taxon>Bacillati</taxon>
        <taxon>Actinomycetota</taxon>
        <taxon>Actinomycetes</taxon>
        <taxon>Mycobacteriales</taxon>
        <taxon>Mycobacteriaceae</taxon>
        <taxon>Mycolicibacterium</taxon>
    </lineage>
</organism>
<name>A0A2A7NB55_MYCAG</name>
<evidence type="ECO:0000259" key="4">
    <source>
        <dbReference type="Pfam" id="PF00171"/>
    </source>
</evidence>
<evidence type="ECO:0000256" key="3">
    <source>
        <dbReference type="SAM" id="MobiDB-lite"/>
    </source>
</evidence>
<evidence type="ECO:0000256" key="1">
    <source>
        <dbReference type="ARBA" id="ARBA00009986"/>
    </source>
</evidence>
<protein>
    <submittedName>
        <fullName evidence="5">Aldehyde dehydrogenase</fullName>
    </submittedName>
</protein>
<dbReference type="GO" id="GO:0008911">
    <property type="term" value="F:lactaldehyde dehydrogenase (NAD+) activity"/>
    <property type="evidence" value="ECO:0007669"/>
    <property type="project" value="TreeGrafter"/>
</dbReference>
<feature type="domain" description="Aldehyde dehydrogenase" evidence="4">
    <location>
        <begin position="41"/>
        <end position="491"/>
    </location>
</feature>
<reference evidence="5 6" key="1">
    <citation type="submission" date="2017-10" db="EMBL/GenBank/DDBJ databases">
        <title>The new phylogeny of genus Mycobacterium.</title>
        <authorList>
            <person name="Tortoli E."/>
            <person name="Trovato A."/>
            <person name="Cirillo D.M."/>
        </authorList>
    </citation>
    <scope>NUCLEOTIDE SEQUENCE [LARGE SCALE GENOMIC DNA]</scope>
    <source>
        <strain evidence="5 6">CCUG37673</strain>
    </source>
</reference>
<keyword evidence="2" id="KW-0560">Oxidoreductase</keyword>
<dbReference type="InterPro" id="IPR051020">
    <property type="entry name" value="ALDH-related_metabolic_enz"/>
</dbReference>
<sequence>MHEPVPRKKGHKVPQPDDAANRREAAIAAVPTNVDEHRATGRVDVYDPFTGEVIGQVANCGPAEVDAACMAACAAQERGLPQWQRARVLDAVAQLLERDVDRLAGLITLESGKAIRDARGEVGRAAETARFSAAVARTLAGEQVATEATPTGVGKLAIAVRLPVGVVGAISPFNFPLNTVMHKVGPAIAAGCAIVLKPAHQTPLTALALRTLLIEAGLPEDWLTVVTDDRTSAGPALVAHPVPKLITFTGSSEVGWQIAATAYRKKVALELGSNSPVLVAEDADIDVAAAKISKAAYSTSGQSCISVQRVIAHRAVREQLNDALRKHADALTVGDPFDEATDVGPLITPDATARVKSWIDEAAAAGATVAAGGDIVGECLRPTVVDQAPAGTRLRVSEAFGPVLTVIPYESREEAFALANETVYGLQAGLFTSDLNLALDAVSRLEFGGVLVNDVPTTRLDQQPYGGVGESGNTREGPAFTAHEMTETRYVSLQPGGGA</sequence>
<dbReference type="PANTHER" id="PTHR42991">
    <property type="entry name" value="ALDEHYDE DEHYDROGENASE"/>
    <property type="match status" value="1"/>
</dbReference>
<dbReference type="Proteomes" id="UP000220914">
    <property type="component" value="Unassembled WGS sequence"/>
</dbReference>
<dbReference type="PANTHER" id="PTHR42991:SF1">
    <property type="entry name" value="ALDEHYDE DEHYDROGENASE"/>
    <property type="match status" value="1"/>
</dbReference>
<dbReference type="InterPro" id="IPR016163">
    <property type="entry name" value="Ald_DH_C"/>
</dbReference>
<dbReference type="Gene3D" id="3.40.605.10">
    <property type="entry name" value="Aldehyde Dehydrogenase, Chain A, domain 1"/>
    <property type="match status" value="1"/>
</dbReference>
<evidence type="ECO:0000313" key="5">
    <source>
        <dbReference type="EMBL" id="PEG40688.1"/>
    </source>
</evidence>
<keyword evidence="6" id="KW-1185">Reference proteome</keyword>
<comment type="caution">
    <text evidence="5">The sequence shown here is derived from an EMBL/GenBank/DDBJ whole genome shotgun (WGS) entry which is preliminary data.</text>
</comment>